<keyword evidence="1" id="KW-1133">Transmembrane helix</keyword>
<proteinExistence type="predicted"/>
<evidence type="ECO:0000313" key="3">
    <source>
        <dbReference type="Proteomes" id="UP000229385"/>
    </source>
</evidence>
<evidence type="ECO:0000313" key="2">
    <source>
        <dbReference type="EMBL" id="PJA45448.1"/>
    </source>
</evidence>
<sequence>MAKKSLTTTTQPAAVKKEVAKVRREVAEAIAQAPVVTMTEERIEHAHKPTEVHRRIVFVGTCSNCDHVPMRVNRLLAMFSVIIFVLSAMVLLNSSGLGLPSIEFAGDVAPIEIRFQRLN</sequence>
<reference evidence="3" key="1">
    <citation type="submission" date="2017-09" db="EMBL/GenBank/DDBJ databases">
        <title>Depth-based differentiation of microbial function through sediment-hosted aquifers and enrichment of novel symbionts in the deep terrestrial subsurface.</title>
        <authorList>
            <person name="Probst A.J."/>
            <person name="Ladd B."/>
            <person name="Jarett J.K."/>
            <person name="Geller-Mcgrath D.E."/>
            <person name="Sieber C.M.K."/>
            <person name="Emerson J.B."/>
            <person name="Anantharaman K."/>
            <person name="Thomas B.C."/>
            <person name="Malmstrom R."/>
            <person name="Stieglmeier M."/>
            <person name="Klingl A."/>
            <person name="Woyke T."/>
            <person name="Ryan C.M."/>
            <person name="Banfield J.F."/>
        </authorList>
    </citation>
    <scope>NUCLEOTIDE SEQUENCE [LARGE SCALE GENOMIC DNA]</scope>
</reference>
<keyword evidence="1" id="KW-0472">Membrane</keyword>
<dbReference type="EMBL" id="PFWU01000036">
    <property type="protein sequence ID" value="PJA45448.1"/>
    <property type="molecule type" value="Genomic_DNA"/>
</dbReference>
<feature type="transmembrane region" description="Helical" evidence="1">
    <location>
        <begin position="75"/>
        <end position="92"/>
    </location>
</feature>
<dbReference type="AlphaFoldDB" id="A0A2M7XC27"/>
<organism evidence="2 3">
    <name type="scientific">Candidatus Uhrbacteria bacterium CG_4_9_14_3_um_filter_50_9</name>
    <dbReference type="NCBI Taxonomy" id="1975035"/>
    <lineage>
        <taxon>Bacteria</taxon>
        <taxon>Candidatus Uhriibacteriota</taxon>
    </lineage>
</organism>
<dbReference type="Proteomes" id="UP000229385">
    <property type="component" value="Unassembled WGS sequence"/>
</dbReference>
<comment type="caution">
    <text evidence="2">The sequence shown here is derived from an EMBL/GenBank/DDBJ whole genome shotgun (WGS) entry which is preliminary data.</text>
</comment>
<keyword evidence="1" id="KW-0812">Transmembrane</keyword>
<evidence type="ECO:0000256" key="1">
    <source>
        <dbReference type="SAM" id="Phobius"/>
    </source>
</evidence>
<gene>
    <name evidence="2" type="ORF">CO174_03005</name>
</gene>
<name>A0A2M7XC27_9BACT</name>
<protein>
    <submittedName>
        <fullName evidence="2">Uncharacterized protein</fullName>
    </submittedName>
</protein>
<accession>A0A2M7XC27</accession>